<proteinExistence type="predicted"/>
<evidence type="ECO:0000259" key="6">
    <source>
        <dbReference type="PROSITE" id="PS51007"/>
    </source>
</evidence>
<dbReference type="PANTHER" id="PTHR35889">
    <property type="entry name" value="CYCLOINULO-OLIGOSACCHARIDE FRUCTANOTRANSFERASE-RELATED"/>
    <property type="match status" value="1"/>
</dbReference>
<dbReference type="PROSITE" id="PS51007">
    <property type="entry name" value="CYTC"/>
    <property type="match status" value="1"/>
</dbReference>
<dbReference type="InterPro" id="IPR011444">
    <property type="entry name" value="DUF1549"/>
</dbReference>
<dbReference type="InterPro" id="IPR022655">
    <property type="entry name" value="DUF1553"/>
</dbReference>
<dbReference type="AlphaFoldDB" id="A0A8E6B6X7"/>
<dbReference type="Pfam" id="PF07587">
    <property type="entry name" value="PSD1"/>
    <property type="match status" value="1"/>
</dbReference>
<evidence type="ECO:0000256" key="5">
    <source>
        <dbReference type="SAM" id="SignalP"/>
    </source>
</evidence>
<dbReference type="InterPro" id="IPR011429">
    <property type="entry name" value="Cyt_c_Planctomycete-type"/>
</dbReference>
<dbReference type="Pfam" id="PF07583">
    <property type="entry name" value="PSCyt2"/>
    <property type="match status" value="1"/>
</dbReference>
<feature type="chain" id="PRO_5034076632" evidence="5">
    <location>
        <begin position="26"/>
        <end position="850"/>
    </location>
</feature>
<feature type="domain" description="Cytochrome c" evidence="6">
    <location>
        <begin position="33"/>
        <end position="125"/>
    </location>
</feature>
<dbReference type="EMBL" id="CP074694">
    <property type="protein sequence ID" value="QVL33240.1"/>
    <property type="molecule type" value="Genomic_DNA"/>
</dbReference>
<sequence length="850" mass="95478">MKYTPSFFGSACVILLSNLSVNAQAKTDPDHAAKMQAGLEIFKSNIRPMFLKNCLECHGGKSTKADVDLSTREALVKSEMLGKSGESSSLYKVVAHLEEPYMPHKAAKLPDAEIALLKKWIDLGAPYDKPLIDGKQPGKKGIVVTDSDRNYWAFRKLQTPAVPSVKEASWLKNPIDSFLLSAMEQHGLKPLAAIDRRGLIRRVYFDLIGLPPEPQEVQAFVDAKDFASAYQGIVEKLLNSPQYGERWARHWLDVARYGESHGFEHDYDRPYAFHYRDFAIKALNQDMPYDQFLRWQLAGDEFAPQDPLALAATGFLAAGVYPTQITNREAERVRYDAMDDMLSTTGSAMLGLTIGCARCHDHKYDPIPSADYYHLLSAFTTTVRAEIDWDFGTDEEKKAMADFETRMKALVAARTKYETEEVSKKLPAWIKEHVEKGDAKTLLSKAGPEFKLEGIAAKFPKEVRGAIPKLTKPEEQSILQWLKSQDTRWQQLNSEANSFQKKKPKETRSKMQICSEGVPPMRHHTATGDIPDFYPKTYLLARGDVDQKTQEMDLGVLQVLSKNGEVVSPSKPQNAKTSFKRAGLANWLTNPQNGAGNLAARVMVNRVWHYHFGRGLVATINDFGIQGEKPSHPELLEWLADDFIQHGWQIKRLHKMIVLSHAYQIGNTGHEANAKIDPENKYLSYHPPRRMEAEIIRDNLLAVSGQLDRTMFGPGTLDEGMKRRSIYFQIKRSRLIPMLQVFDWPDTLTSGGVRPTTVIAPQALVFLNNPHVRNYAAAFGQKLKSTAQEDTELAVQLAYKIAFSRLPSAEEQKAGAAFLNSAQGDGSKLDRALTDYALVLMSLNEFIFVN</sequence>
<dbReference type="InterPro" id="IPR036909">
    <property type="entry name" value="Cyt_c-like_dom_sf"/>
</dbReference>
<keyword evidence="8" id="KW-1185">Reference proteome</keyword>
<name>A0A8E6B6X7_9BACT</name>
<evidence type="ECO:0000256" key="3">
    <source>
        <dbReference type="ARBA" id="ARBA00023004"/>
    </source>
</evidence>
<keyword evidence="3 4" id="KW-0408">Iron</keyword>
<dbReference type="GO" id="GO:0020037">
    <property type="term" value="F:heme binding"/>
    <property type="evidence" value="ECO:0007669"/>
    <property type="project" value="InterPro"/>
</dbReference>
<dbReference type="KEGG" id="tsph:KIH39_04805"/>
<evidence type="ECO:0000256" key="1">
    <source>
        <dbReference type="ARBA" id="ARBA00022617"/>
    </source>
</evidence>
<dbReference type="RefSeq" id="WP_213498130.1">
    <property type="nucleotide sequence ID" value="NZ_CP074694.1"/>
</dbReference>
<dbReference type="Pfam" id="PF07635">
    <property type="entry name" value="PSCyt1"/>
    <property type="match status" value="1"/>
</dbReference>
<feature type="signal peptide" evidence="5">
    <location>
        <begin position="1"/>
        <end position="25"/>
    </location>
</feature>
<dbReference type="Proteomes" id="UP000676194">
    <property type="component" value="Chromosome"/>
</dbReference>
<dbReference type="GO" id="GO:0009055">
    <property type="term" value="F:electron transfer activity"/>
    <property type="evidence" value="ECO:0007669"/>
    <property type="project" value="InterPro"/>
</dbReference>
<reference evidence="7" key="1">
    <citation type="submission" date="2021-05" db="EMBL/GenBank/DDBJ databases">
        <title>Complete genome sequence of the cellulolytic planctomycete Telmatocola sphagniphila SP2T and characterization of the first cellulase from planctomycetes.</title>
        <authorList>
            <person name="Rakitin A.L."/>
            <person name="Beletsky A.V."/>
            <person name="Naumoff D.G."/>
            <person name="Kulichevskaya I.S."/>
            <person name="Mardanov A.V."/>
            <person name="Ravin N.V."/>
            <person name="Dedysh S.N."/>
        </authorList>
    </citation>
    <scope>NUCLEOTIDE SEQUENCE</scope>
    <source>
        <strain evidence="7">SP2T</strain>
    </source>
</reference>
<organism evidence="7 8">
    <name type="scientific">Telmatocola sphagniphila</name>
    <dbReference type="NCBI Taxonomy" id="1123043"/>
    <lineage>
        <taxon>Bacteria</taxon>
        <taxon>Pseudomonadati</taxon>
        <taxon>Planctomycetota</taxon>
        <taxon>Planctomycetia</taxon>
        <taxon>Gemmatales</taxon>
        <taxon>Gemmataceae</taxon>
    </lineage>
</organism>
<evidence type="ECO:0000256" key="2">
    <source>
        <dbReference type="ARBA" id="ARBA00022723"/>
    </source>
</evidence>
<evidence type="ECO:0000313" key="7">
    <source>
        <dbReference type="EMBL" id="QVL33240.1"/>
    </source>
</evidence>
<gene>
    <name evidence="7" type="ORF">KIH39_04805</name>
</gene>
<evidence type="ECO:0000256" key="4">
    <source>
        <dbReference type="PROSITE-ProRule" id="PRU00433"/>
    </source>
</evidence>
<dbReference type="SUPFAM" id="SSF46626">
    <property type="entry name" value="Cytochrome c"/>
    <property type="match status" value="1"/>
</dbReference>
<keyword evidence="2 4" id="KW-0479">Metal-binding</keyword>
<dbReference type="PANTHER" id="PTHR35889:SF3">
    <property type="entry name" value="F-BOX DOMAIN-CONTAINING PROTEIN"/>
    <property type="match status" value="1"/>
</dbReference>
<keyword evidence="5" id="KW-0732">Signal</keyword>
<dbReference type="InterPro" id="IPR009056">
    <property type="entry name" value="Cyt_c-like_dom"/>
</dbReference>
<keyword evidence="1 4" id="KW-0349">Heme</keyword>
<evidence type="ECO:0000313" key="8">
    <source>
        <dbReference type="Proteomes" id="UP000676194"/>
    </source>
</evidence>
<dbReference type="GO" id="GO:0046872">
    <property type="term" value="F:metal ion binding"/>
    <property type="evidence" value="ECO:0007669"/>
    <property type="project" value="UniProtKB-KW"/>
</dbReference>
<accession>A0A8E6B6X7</accession>
<protein>
    <submittedName>
        <fullName evidence="7">PSD1 domain-containing protein</fullName>
    </submittedName>
</protein>